<dbReference type="Proteomes" id="UP001209279">
    <property type="component" value="Chromosome"/>
</dbReference>
<accession>A0AAJ5SRM1</accession>
<gene>
    <name evidence="1" type="ORF">K7K07_16030</name>
</gene>
<evidence type="ECO:0000313" key="1">
    <source>
        <dbReference type="EMBL" id="UXZ43585.1"/>
    </source>
</evidence>
<reference evidence="1" key="1">
    <citation type="submission" date="2021-08" db="EMBL/GenBank/DDBJ databases">
        <authorList>
            <person name="Yaryura P.M."/>
            <person name="Bianco M.I."/>
            <person name="Morais C."/>
            <person name="Setubal J.C."/>
        </authorList>
    </citation>
    <scope>NUCLEOTIDE SEQUENCE</scope>
    <source>
        <strain evidence="1">AP1</strain>
    </source>
</reference>
<dbReference type="RefSeq" id="WP_263158079.1">
    <property type="nucleotide sequence ID" value="NZ_CP083803.1"/>
</dbReference>
<evidence type="ECO:0000313" key="2">
    <source>
        <dbReference type="Proteomes" id="UP001209279"/>
    </source>
</evidence>
<sequence>MSHKFNPGDLVVIVGANSLTENIGKHGELREYVEPGDIYLAPNGRMYRQDDVPCWTISGEGLAAVIDGEAVCFDFGIHEPRHLMPLRGDFSPEQRKAKEAEPCA</sequence>
<protein>
    <submittedName>
        <fullName evidence="1">Uncharacterized protein</fullName>
    </submittedName>
</protein>
<organism evidence="1 2">
    <name type="scientific">Pseudomonas soli</name>
    <dbReference type="NCBI Taxonomy" id="1306993"/>
    <lineage>
        <taxon>Bacteria</taxon>
        <taxon>Pseudomonadati</taxon>
        <taxon>Pseudomonadota</taxon>
        <taxon>Gammaproteobacteria</taxon>
        <taxon>Pseudomonadales</taxon>
        <taxon>Pseudomonadaceae</taxon>
        <taxon>Pseudomonas</taxon>
    </lineage>
</organism>
<name>A0AAJ5SRM1_9PSED</name>
<dbReference type="EMBL" id="CP083803">
    <property type="protein sequence ID" value="UXZ43585.1"/>
    <property type="molecule type" value="Genomic_DNA"/>
</dbReference>
<dbReference type="AlphaFoldDB" id="A0AAJ5SRM1"/>
<proteinExistence type="predicted"/>